<dbReference type="InterPro" id="IPR001478">
    <property type="entry name" value="PDZ"/>
</dbReference>
<evidence type="ECO:0000313" key="8">
    <source>
        <dbReference type="EMBL" id="SDO72047.1"/>
    </source>
</evidence>
<dbReference type="GO" id="GO:0006508">
    <property type="term" value="P:proteolysis"/>
    <property type="evidence" value="ECO:0007669"/>
    <property type="project" value="UniProtKB-KW"/>
</dbReference>
<keyword evidence="6" id="KW-0732">Signal</keyword>
<feature type="domain" description="PDZ" evidence="7">
    <location>
        <begin position="87"/>
        <end position="152"/>
    </location>
</feature>
<dbReference type="SMART" id="SM00245">
    <property type="entry name" value="TSPc"/>
    <property type="match status" value="1"/>
</dbReference>
<evidence type="ECO:0000256" key="3">
    <source>
        <dbReference type="ARBA" id="ARBA00022801"/>
    </source>
</evidence>
<reference evidence="9" key="1">
    <citation type="submission" date="2016-10" db="EMBL/GenBank/DDBJ databases">
        <authorList>
            <person name="Varghese N."/>
            <person name="Submissions S."/>
        </authorList>
    </citation>
    <scope>NUCLEOTIDE SEQUENCE [LARGE SCALE GENOMIC DNA]</scope>
    <source>
        <strain evidence="9">DSM 19110</strain>
    </source>
</reference>
<proteinExistence type="inferred from homology"/>
<dbReference type="SUPFAM" id="SSF52096">
    <property type="entry name" value="ClpP/crotonase"/>
    <property type="match status" value="1"/>
</dbReference>
<dbReference type="InterPro" id="IPR041489">
    <property type="entry name" value="PDZ_6"/>
</dbReference>
<dbReference type="GO" id="GO:0007165">
    <property type="term" value="P:signal transduction"/>
    <property type="evidence" value="ECO:0007669"/>
    <property type="project" value="TreeGrafter"/>
</dbReference>
<comment type="similarity">
    <text evidence="1 5">Belongs to the peptidase S41A family.</text>
</comment>
<evidence type="ECO:0000256" key="4">
    <source>
        <dbReference type="ARBA" id="ARBA00022825"/>
    </source>
</evidence>
<dbReference type="AlphaFoldDB" id="A0A1H0LV57"/>
<dbReference type="CDD" id="cd06782">
    <property type="entry name" value="cpPDZ_CPP-like"/>
    <property type="match status" value="1"/>
</dbReference>
<sequence>MGKMKNYKLAAAFSLIVFASLSWSFKEDLFQVSKNLDIFASLYKEVNINYVEETNPSDLMRSSIDAMLEKLDPYTEYIPESEIEDYKLKYVSTQYGGIGATTLFIEGKLFVNEVSEGYPADKQDLKPGDQVLKINNVEVKGKERAQVSQLLRGPKGSTAELLLIRNGSVITKSITRDEIKQPNVPYSGMTDDQIGYIRLDKFLENAAQEVKEAALNLNKQQPKGLIIDLRYNGGGILQEAVKIVNLFVNKDVLVVTQKGRNPQKTITYKTQAEPILPQIPLVILVGGSSASASEIVAGALQDLDRAIIVGQRSYGKGLVQQTFNLPYNSLVKVTVAKYFTPSGRCIQALDYAHKDANGKTPKVADSVMARFSTKMGRNVYDGNGVFPDVVVEASKFSPITISLLNKSLFFDYANSYKKNNKTIAPAASFRLTDQDYAAFVNSLEGKDYSYTSSTERLLSDLRAEAEKENKLPAVKADLEDLKAKMLGAKKTDLITFKSEIKKVLETQIVSRYYYEKGKVIQAFQYDKELTAAKAVLNSSAKMLAILKGEGEYKTIGSPIKTIAAAPIEN</sequence>
<keyword evidence="4 5" id="KW-0720">Serine protease</keyword>
<protein>
    <submittedName>
        <fullName evidence="8">Carboxyl-terminal processing protease</fullName>
    </submittedName>
</protein>
<dbReference type="PROSITE" id="PS50106">
    <property type="entry name" value="PDZ"/>
    <property type="match status" value="1"/>
</dbReference>
<dbReference type="InterPro" id="IPR004447">
    <property type="entry name" value="Peptidase_S41A"/>
</dbReference>
<dbReference type="Pfam" id="PF17820">
    <property type="entry name" value="PDZ_6"/>
    <property type="match status" value="1"/>
</dbReference>
<evidence type="ECO:0000256" key="2">
    <source>
        <dbReference type="ARBA" id="ARBA00022670"/>
    </source>
</evidence>
<dbReference type="SMART" id="SM00228">
    <property type="entry name" value="PDZ"/>
    <property type="match status" value="1"/>
</dbReference>
<dbReference type="PANTHER" id="PTHR32060">
    <property type="entry name" value="TAIL-SPECIFIC PROTEASE"/>
    <property type="match status" value="1"/>
</dbReference>
<dbReference type="Gene3D" id="3.30.750.44">
    <property type="match status" value="1"/>
</dbReference>
<gene>
    <name evidence="8" type="ORF">SAMN05421820_1197</name>
</gene>
<dbReference type="Gene3D" id="3.90.226.10">
    <property type="entry name" value="2-enoyl-CoA Hydratase, Chain A, domain 1"/>
    <property type="match status" value="1"/>
</dbReference>
<dbReference type="CDD" id="cd07560">
    <property type="entry name" value="Peptidase_S41_CPP"/>
    <property type="match status" value="1"/>
</dbReference>
<feature type="chain" id="PRO_5010259856" evidence="6">
    <location>
        <begin position="20"/>
        <end position="569"/>
    </location>
</feature>
<dbReference type="Pfam" id="PF03572">
    <property type="entry name" value="Peptidase_S41"/>
    <property type="match status" value="1"/>
</dbReference>
<keyword evidence="2 5" id="KW-0645">Protease</keyword>
<evidence type="ECO:0000256" key="1">
    <source>
        <dbReference type="ARBA" id="ARBA00009179"/>
    </source>
</evidence>
<organism evidence="8 9">
    <name type="scientific">Pedobacter steynii</name>
    <dbReference type="NCBI Taxonomy" id="430522"/>
    <lineage>
        <taxon>Bacteria</taxon>
        <taxon>Pseudomonadati</taxon>
        <taxon>Bacteroidota</taxon>
        <taxon>Sphingobacteriia</taxon>
        <taxon>Sphingobacteriales</taxon>
        <taxon>Sphingobacteriaceae</taxon>
        <taxon>Pedobacter</taxon>
    </lineage>
</organism>
<dbReference type="GO" id="GO:0008236">
    <property type="term" value="F:serine-type peptidase activity"/>
    <property type="evidence" value="ECO:0007669"/>
    <property type="project" value="UniProtKB-KW"/>
</dbReference>
<feature type="signal peptide" evidence="6">
    <location>
        <begin position="1"/>
        <end position="19"/>
    </location>
</feature>
<dbReference type="STRING" id="430522.BFS30_06205"/>
<dbReference type="PANTHER" id="PTHR32060:SF30">
    <property type="entry name" value="CARBOXY-TERMINAL PROCESSING PROTEASE CTPA"/>
    <property type="match status" value="1"/>
</dbReference>
<evidence type="ECO:0000256" key="5">
    <source>
        <dbReference type="RuleBase" id="RU004404"/>
    </source>
</evidence>
<dbReference type="SUPFAM" id="SSF50156">
    <property type="entry name" value="PDZ domain-like"/>
    <property type="match status" value="1"/>
</dbReference>
<dbReference type="Gene3D" id="2.30.42.10">
    <property type="match status" value="1"/>
</dbReference>
<keyword evidence="3 5" id="KW-0378">Hydrolase</keyword>
<evidence type="ECO:0000256" key="6">
    <source>
        <dbReference type="SAM" id="SignalP"/>
    </source>
</evidence>
<evidence type="ECO:0000313" key="9">
    <source>
        <dbReference type="Proteomes" id="UP000183200"/>
    </source>
</evidence>
<evidence type="ECO:0000259" key="7">
    <source>
        <dbReference type="PROSITE" id="PS50106"/>
    </source>
</evidence>
<dbReference type="InterPro" id="IPR036034">
    <property type="entry name" value="PDZ_sf"/>
</dbReference>
<dbReference type="Proteomes" id="UP000183200">
    <property type="component" value="Unassembled WGS sequence"/>
</dbReference>
<dbReference type="GO" id="GO:0004175">
    <property type="term" value="F:endopeptidase activity"/>
    <property type="evidence" value="ECO:0007669"/>
    <property type="project" value="TreeGrafter"/>
</dbReference>
<dbReference type="EMBL" id="FNGY01000019">
    <property type="protein sequence ID" value="SDO72047.1"/>
    <property type="molecule type" value="Genomic_DNA"/>
</dbReference>
<dbReference type="NCBIfam" id="TIGR00225">
    <property type="entry name" value="prc"/>
    <property type="match status" value="1"/>
</dbReference>
<dbReference type="GO" id="GO:0030288">
    <property type="term" value="C:outer membrane-bounded periplasmic space"/>
    <property type="evidence" value="ECO:0007669"/>
    <property type="project" value="TreeGrafter"/>
</dbReference>
<name>A0A1H0LV57_9SPHI</name>
<keyword evidence="9" id="KW-1185">Reference proteome</keyword>
<accession>A0A1H0LV57</accession>
<dbReference type="InterPro" id="IPR005151">
    <property type="entry name" value="Tail-specific_protease"/>
</dbReference>
<dbReference type="InterPro" id="IPR029045">
    <property type="entry name" value="ClpP/crotonase-like_dom_sf"/>
</dbReference>